<dbReference type="SUPFAM" id="SSF57701">
    <property type="entry name" value="Zn2/Cys6 DNA-binding domain"/>
    <property type="match status" value="1"/>
</dbReference>
<name>A0A545VQX5_9HYPO</name>
<evidence type="ECO:0000256" key="4">
    <source>
        <dbReference type="ARBA" id="ARBA00023163"/>
    </source>
</evidence>
<dbReference type="PROSITE" id="PS50048">
    <property type="entry name" value="ZN2_CY6_FUNGAL_2"/>
    <property type="match status" value="1"/>
</dbReference>
<dbReference type="GO" id="GO:0000976">
    <property type="term" value="F:transcription cis-regulatory region binding"/>
    <property type="evidence" value="ECO:0007669"/>
    <property type="project" value="TreeGrafter"/>
</dbReference>
<evidence type="ECO:0000313" key="9">
    <source>
        <dbReference type="Proteomes" id="UP000315783"/>
    </source>
</evidence>
<feature type="domain" description="Zn(2)-C6 fungal-type" evidence="7">
    <location>
        <begin position="128"/>
        <end position="160"/>
    </location>
</feature>
<dbReference type="GO" id="GO:0005634">
    <property type="term" value="C:nucleus"/>
    <property type="evidence" value="ECO:0007669"/>
    <property type="project" value="UniProtKB-SubCell"/>
</dbReference>
<dbReference type="STRING" id="43265.A0A545VQX5"/>
<gene>
    <name evidence="8" type="ORF">IF1G_09141</name>
</gene>
<evidence type="ECO:0000313" key="8">
    <source>
        <dbReference type="EMBL" id="TQV92069.1"/>
    </source>
</evidence>
<evidence type="ECO:0000256" key="2">
    <source>
        <dbReference type="ARBA" id="ARBA00023015"/>
    </source>
</evidence>
<dbReference type="PANTHER" id="PTHR31845">
    <property type="entry name" value="FINGER DOMAIN PROTEIN, PUTATIVE-RELATED"/>
    <property type="match status" value="1"/>
</dbReference>
<feature type="compositionally biased region" description="Polar residues" evidence="6">
    <location>
        <begin position="221"/>
        <end position="232"/>
    </location>
</feature>
<dbReference type="InterPro" id="IPR036864">
    <property type="entry name" value="Zn2-C6_fun-type_DNA-bd_sf"/>
</dbReference>
<keyword evidence="3" id="KW-0238">DNA-binding</keyword>
<comment type="caution">
    <text evidence="8">The sequence shown here is derived from an EMBL/GenBank/DDBJ whole genome shotgun (WGS) entry which is preliminary data.</text>
</comment>
<feature type="compositionally biased region" description="Low complexity" evidence="6">
    <location>
        <begin position="857"/>
        <end position="879"/>
    </location>
</feature>
<proteinExistence type="predicted"/>
<feature type="region of interest" description="Disordered" evidence="6">
    <location>
        <begin position="219"/>
        <end position="282"/>
    </location>
</feature>
<dbReference type="CDD" id="cd00067">
    <property type="entry name" value="GAL4"/>
    <property type="match status" value="1"/>
</dbReference>
<feature type="compositionally biased region" description="Acidic residues" evidence="6">
    <location>
        <begin position="238"/>
        <end position="261"/>
    </location>
</feature>
<dbReference type="CDD" id="cd12148">
    <property type="entry name" value="fungal_TF_MHR"/>
    <property type="match status" value="1"/>
</dbReference>
<comment type="subcellular location">
    <subcellularLocation>
        <location evidence="1">Nucleus</location>
    </subcellularLocation>
</comment>
<reference evidence="8 9" key="1">
    <citation type="journal article" date="2019" name="Appl. Microbiol. Biotechnol.">
        <title>Genome sequence of Isaria javanica and comparative genome analysis insights into family S53 peptidase evolution in fungal entomopathogens.</title>
        <authorList>
            <person name="Lin R."/>
            <person name="Zhang X."/>
            <person name="Xin B."/>
            <person name="Zou M."/>
            <person name="Gao Y."/>
            <person name="Qin F."/>
            <person name="Hu Q."/>
            <person name="Xie B."/>
            <person name="Cheng X."/>
        </authorList>
    </citation>
    <scope>NUCLEOTIDE SEQUENCE [LARGE SCALE GENOMIC DNA]</scope>
    <source>
        <strain evidence="8 9">IJ1G</strain>
    </source>
</reference>
<dbReference type="InterPro" id="IPR051089">
    <property type="entry name" value="prtT"/>
</dbReference>
<keyword evidence="9" id="KW-1185">Reference proteome</keyword>
<dbReference type="OrthoDB" id="3429912at2759"/>
<dbReference type="Proteomes" id="UP000315783">
    <property type="component" value="Unassembled WGS sequence"/>
</dbReference>
<keyword evidence="4" id="KW-0804">Transcription</keyword>
<evidence type="ECO:0000256" key="1">
    <source>
        <dbReference type="ARBA" id="ARBA00004123"/>
    </source>
</evidence>
<dbReference type="Pfam" id="PF00172">
    <property type="entry name" value="Zn_clus"/>
    <property type="match status" value="1"/>
</dbReference>
<organism evidence="8 9">
    <name type="scientific">Cordyceps javanica</name>
    <dbReference type="NCBI Taxonomy" id="43265"/>
    <lineage>
        <taxon>Eukaryota</taxon>
        <taxon>Fungi</taxon>
        <taxon>Dikarya</taxon>
        <taxon>Ascomycota</taxon>
        <taxon>Pezizomycotina</taxon>
        <taxon>Sordariomycetes</taxon>
        <taxon>Hypocreomycetidae</taxon>
        <taxon>Hypocreales</taxon>
        <taxon>Cordycipitaceae</taxon>
        <taxon>Cordyceps</taxon>
    </lineage>
</organism>
<dbReference type="GO" id="GO:0008270">
    <property type="term" value="F:zinc ion binding"/>
    <property type="evidence" value="ECO:0007669"/>
    <property type="project" value="InterPro"/>
</dbReference>
<evidence type="ECO:0000256" key="3">
    <source>
        <dbReference type="ARBA" id="ARBA00023125"/>
    </source>
</evidence>
<dbReference type="PROSITE" id="PS00463">
    <property type="entry name" value="ZN2_CY6_FUNGAL_1"/>
    <property type="match status" value="1"/>
</dbReference>
<dbReference type="InterPro" id="IPR001138">
    <property type="entry name" value="Zn2Cys6_DnaBD"/>
</dbReference>
<keyword evidence="2" id="KW-0805">Transcription regulation</keyword>
<accession>A0A545VQX5</accession>
<dbReference type="GO" id="GO:0000981">
    <property type="term" value="F:DNA-binding transcription factor activity, RNA polymerase II-specific"/>
    <property type="evidence" value="ECO:0007669"/>
    <property type="project" value="InterPro"/>
</dbReference>
<keyword evidence="5" id="KW-0539">Nucleus</keyword>
<sequence length="934" mass="102051">MSLLRTGSLRMTPRAWSAARPDATNGRCASPATVTLFFSYVPVAGSSSAGDGYASAARSSQTLYVPNCRPPATRVAAPQQRTQRSAHCAIKNGATRIDHNRLYSSRKEKFALVMGSASPPKPGLKQAACLVCRRGKIKCEYLPDQGRCRRCLQLDSECVRPDYHAGRQRGIKNKRVGIDKAIYQVQQAARRAGQGGNGSKADAAVLARLREILCEVESGANGISPSNDSHQSAGVDDSMSEGDDEDGENPDVHGEDEDDDVSGTAAGGSHHDGSMSASASARDVEIDQGTGYQRPPGESLAVDDAENPLQLLARASYFTPSAEERGKRLPQKSRQDATAASDNSASEHAKLNNFFSITRSDLDIGDDIDPISLGLVEEDEAEMLFTYFHEKLAHTRWGLDPDLYTVSFTRTRSAFLTTTLMACAALFVPTAGSLSKRLSNHVKTLAQHVITRRHRSVEIVLAFVVNIPWIFPGQRSTDDETCWYISMAATIAIDLLMHKTLVSKRVLDTGIGLTLARGECLDTSTALEIDGYEGVEPWSERGMILLRSRERCWISLYVVERGMGLARGRPFMVPVTRLIKDCDDWHKSTIAASQDGHAVSMAVMRRDLDVLFNNVRSLCDGSQNASSDGSLIARSIQDAIERFFAQWHSKWDLSIGVGPDRRLPPYVEILVSHTRLSTYGGVINHPTAPIEVRRFFRTAGLSSALNVMRAAIQGESLLQSMPNNTTIMICFAACFALTLSAYTTDSSALAPSIRKLIVEAAGVLERLGTITKHRNGLSVLYGKYLRQIVRKALTTRKAAGNDFADSAMAARSNDSLYAMNPAATTTTTTTTAMTTAPALMPPVAMPSQQQPELMHSQQLQQHQHAHPRQQQPPQTQMAGQQILWPETLQFSAMSGDQITHVLNQPGNGFEPSFGGLSWQDMNNFDWLPFPEFGM</sequence>
<dbReference type="EMBL" id="SPUK01000016">
    <property type="protein sequence ID" value="TQV92069.1"/>
    <property type="molecule type" value="Genomic_DNA"/>
</dbReference>
<protein>
    <submittedName>
        <fullName evidence="8">Zn(II)2Cys6 transcription factor</fullName>
    </submittedName>
</protein>
<dbReference type="AlphaFoldDB" id="A0A545VQX5"/>
<feature type="region of interest" description="Disordered" evidence="6">
    <location>
        <begin position="842"/>
        <end position="879"/>
    </location>
</feature>
<feature type="region of interest" description="Disordered" evidence="6">
    <location>
        <begin position="320"/>
        <end position="345"/>
    </location>
</feature>
<dbReference type="Gene3D" id="4.10.240.10">
    <property type="entry name" value="Zn(2)-C6 fungal-type DNA-binding domain"/>
    <property type="match status" value="1"/>
</dbReference>
<dbReference type="SMART" id="SM00066">
    <property type="entry name" value="GAL4"/>
    <property type="match status" value="1"/>
</dbReference>
<dbReference type="PANTHER" id="PTHR31845:SF17">
    <property type="entry name" value="ZN(II)2CYS6 TRANSCRIPTION FACTOR (EUROFUNG)"/>
    <property type="match status" value="1"/>
</dbReference>
<evidence type="ECO:0000256" key="5">
    <source>
        <dbReference type="ARBA" id="ARBA00023242"/>
    </source>
</evidence>
<evidence type="ECO:0000259" key="7">
    <source>
        <dbReference type="PROSITE" id="PS50048"/>
    </source>
</evidence>
<evidence type="ECO:0000256" key="6">
    <source>
        <dbReference type="SAM" id="MobiDB-lite"/>
    </source>
</evidence>